<dbReference type="InterPro" id="IPR029787">
    <property type="entry name" value="Nucleotide_cyclase"/>
</dbReference>
<keyword evidence="1" id="KW-0812">Transmembrane</keyword>
<dbReference type="CDD" id="cd01948">
    <property type="entry name" value="EAL"/>
    <property type="match status" value="1"/>
</dbReference>
<evidence type="ECO:0008006" key="6">
    <source>
        <dbReference type="Google" id="ProtNLM"/>
    </source>
</evidence>
<sequence>MYAAAALAAVGLGLLGASLGGVEPNAWLARLPTLPAAALAAAVCLAVGRGADLPAPARAFWRLSGWAVGLVGAGAAVHLVDNLVQNDSAHFAPSTAAVAVYILAVSTQLVALLRLPGRTRLSPVARRQFALDGLIVLLGTGLYAWRLSFSQTNEWARFGGSEAALGSILLGFLAVLAIIKVAMFGIGAVDRRSLHLLAGGVTVGAVLGAVGPLAGTAAPTVTTVCITLVALSFVLAARRQAAAAADAADGDGPVGPLRTRLRRLAGFLPYTAVAATDALLLAVVARNGRADLTVAAGAVALTVIVVYRQVIALRENDRLLRRVDATVRELRDAQSQLAHQASHDTLTGLANRRLFNQRLADLTGEGAAGSVALLDLDDFKSVNDRLGHQVGDRLLVAVAARLAGCLRPGDTVARLGGDEFALLLPGLAAAHGTVVLDRVSEALHRPIEVDGHALLVRSSAGLAGLAPGLDPTEVVRRADLAMYAAKEAGKSRYVSYDGDLDQRANLDAQLGAELRHALTEGHFRLLFQPVVRLADHAAVGAEALVRWEHPERGTVRPDHFIPVAERTGLIVPLGEWILREACEEAVRWRAADGAEDWTMSVNISARQLREPGFAVAVARTLDETGLPARHLMIEVTETAVFDNERASAALRQISALGVRIALDDFGTGNSSLGLLRTIPVDVLKVDKSFIDRITESTTESTIAVAMLYLANGLDLGVVAEGVESAAQAARLRSLGYELSQGYHFARPLPAAEALAMLHRGAPDRQVA</sequence>
<proteinExistence type="predicted"/>
<dbReference type="Gene3D" id="3.20.20.450">
    <property type="entry name" value="EAL domain"/>
    <property type="match status" value="1"/>
</dbReference>
<dbReference type="InterPro" id="IPR043128">
    <property type="entry name" value="Rev_trsase/Diguanyl_cyclase"/>
</dbReference>
<dbReference type="SMART" id="SM00052">
    <property type="entry name" value="EAL"/>
    <property type="match status" value="1"/>
</dbReference>
<feature type="transmembrane region" description="Helical" evidence="1">
    <location>
        <begin position="30"/>
        <end position="48"/>
    </location>
</feature>
<feature type="transmembrane region" description="Helical" evidence="1">
    <location>
        <begin position="220"/>
        <end position="237"/>
    </location>
</feature>
<organism evidence="4 5">
    <name type="scientific">Pilimelia terevasa</name>
    <dbReference type="NCBI Taxonomy" id="53372"/>
    <lineage>
        <taxon>Bacteria</taxon>
        <taxon>Bacillati</taxon>
        <taxon>Actinomycetota</taxon>
        <taxon>Actinomycetes</taxon>
        <taxon>Micromonosporales</taxon>
        <taxon>Micromonosporaceae</taxon>
        <taxon>Pilimelia</taxon>
    </lineage>
</organism>
<evidence type="ECO:0000256" key="1">
    <source>
        <dbReference type="SAM" id="Phobius"/>
    </source>
</evidence>
<dbReference type="InterPro" id="IPR000160">
    <property type="entry name" value="GGDEF_dom"/>
</dbReference>
<comment type="caution">
    <text evidence="4">The sequence shown here is derived from an EMBL/GenBank/DDBJ whole genome shotgun (WGS) entry which is preliminary data.</text>
</comment>
<dbReference type="Pfam" id="PF00990">
    <property type="entry name" value="GGDEF"/>
    <property type="match status" value="1"/>
</dbReference>
<dbReference type="PANTHER" id="PTHR44757">
    <property type="entry name" value="DIGUANYLATE CYCLASE DGCP"/>
    <property type="match status" value="1"/>
</dbReference>
<dbReference type="EMBL" id="BMQC01000007">
    <property type="protein sequence ID" value="GGK31151.1"/>
    <property type="molecule type" value="Genomic_DNA"/>
</dbReference>
<feature type="transmembrane region" description="Helical" evidence="1">
    <location>
        <begin position="168"/>
        <end position="189"/>
    </location>
</feature>
<dbReference type="Proteomes" id="UP000662200">
    <property type="component" value="Unassembled WGS sequence"/>
</dbReference>
<keyword evidence="5" id="KW-1185">Reference proteome</keyword>
<gene>
    <name evidence="4" type="ORF">GCM10010124_24990</name>
</gene>
<dbReference type="SUPFAM" id="SSF55073">
    <property type="entry name" value="Nucleotide cyclase"/>
    <property type="match status" value="1"/>
</dbReference>
<dbReference type="Pfam" id="PF00563">
    <property type="entry name" value="EAL"/>
    <property type="match status" value="1"/>
</dbReference>
<name>A0A8J3FHY6_9ACTN</name>
<feature type="domain" description="GGDEF" evidence="3">
    <location>
        <begin position="367"/>
        <end position="498"/>
    </location>
</feature>
<feature type="transmembrane region" description="Helical" evidence="1">
    <location>
        <begin position="60"/>
        <end position="79"/>
    </location>
</feature>
<feature type="transmembrane region" description="Helical" evidence="1">
    <location>
        <begin position="196"/>
        <end position="214"/>
    </location>
</feature>
<dbReference type="PANTHER" id="PTHR44757:SF2">
    <property type="entry name" value="BIOFILM ARCHITECTURE MAINTENANCE PROTEIN MBAA"/>
    <property type="match status" value="1"/>
</dbReference>
<dbReference type="SUPFAM" id="SSF141868">
    <property type="entry name" value="EAL domain-like"/>
    <property type="match status" value="1"/>
</dbReference>
<evidence type="ECO:0000259" key="2">
    <source>
        <dbReference type="PROSITE" id="PS50883"/>
    </source>
</evidence>
<dbReference type="NCBIfam" id="TIGR00254">
    <property type="entry name" value="GGDEF"/>
    <property type="match status" value="1"/>
</dbReference>
<evidence type="ECO:0000259" key="3">
    <source>
        <dbReference type="PROSITE" id="PS50887"/>
    </source>
</evidence>
<dbReference type="InterPro" id="IPR052155">
    <property type="entry name" value="Biofilm_reg_signaling"/>
</dbReference>
<dbReference type="InterPro" id="IPR035919">
    <property type="entry name" value="EAL_sf"/>
</dbReference>
<feature type="domain" description="EAL" evidence="2">
    <location>
        <begin position="507"/>
        <end position="761"/>
    </location>
</feature>
<feature type="transmembrane region" description="Helical" evidence="1">
    <location>
        <begin position="129"/>
        <end position="148"/>
    </location>
</feature>
<accession>A0A8J3FHY6</accession>
<keyword evidence="1" id="KW-0472">Membrane</keyword>
<feature type="transmembrane region" description="Helical" evidence="1">
    <location>
        <begin position="292"/>
        <end position="313"/>
    </location>
</feature>
<evidence type="ECO:0000313" key="4">
    <source>
        <dbReference type="EMBL" id="GGK31151.1"/>
    </source>
</evidence>
<keyword evidence="1" id="KW-1133">Transmembrane helix</keyword>
<dbReference type="PROSITE" id="PS50883">
    <property type="entry name" value="EAL"/>
    <property type="match status" value="1"/>
</dbReference>
<protein>
    <recommendedName>
        <fullName evidence="6">Diguanylate cyclase/phosphodiesterase</fullName>
    </recommendedName>
</protein>
<feature type="transmembrane region" description="Helical" evidence="1">
    <location>
        <begin position="91"/>
        <end position="117"/>
    </location>
</feature>
<reference evidence="4" key="2">
    <citation type="submission" date="2020-09" db="EMBL/GenBank/DDBJ databases">
        <authorList>
            <person name="Sun Q."/>
            <person name="Ohkuma M."/>
        </authorList>
    </citation>
    <scope>NUCLEOTIDE SEQUENCE</scope>
    <source>
        <strain evidence="4">JCM 3091</strain>
    </source>
</reference>
<dbReference type="InterPro" id="IPR001633">
    <property type="entry name" value="EAL_dom"/>
</dbReference>
<dbReference type="Gene3D" id="3.30.70.270">
    <property type="match status" value="1"/>
</dbReference>
<evidence type="ECO:0000313" key="5">
    <source>
        <dbReference type="Proteomes" id="UP000662200"/>
    </source>
</evidence>
<dbReference type="PROSITE" id="PS50887">
    <property type="entry name" value="GGDEF"/>
    <property type="match status" value="1"/>
</dbReference>
<dbReference type="CDD" id="cd01949">
    <property type="entry name" value="GGDEF"/>
    <property type="match status" value="1"/>
</dbReference>
<dbReference type="AlphaFoldDB" id="A0A8J3FHY6"/>
<dbReference type="SMART" id="SM00267">
    <property type="entry name" value="GGDEF"/>
    <property type="match status" value="1"/>
</dbReference>
<reference evidence="4" key="1">
    <citation type="journal article" date="2014" name="Int. J. Syst. Evol. Microbiol.">
        <title>Complete genome sequence of Corynebacterium casei LMG S-19264T (=DSM 44701T), isolated from a smear-ripened cheese.</title>
        <authorList>
            <consortium name="US DOE Joint Genome Institute (JGI-PGF)"/>
            <person name="Walter F."/>
            <person name="Albersmeier A."/>
            <person name="Kalinowski J."/>
            <person name="Ruckert C."/>
        </authorList>
    </citation>
    <scope>NUCLEOTIDE SEQUENCE</scope>
    <source>
        <strain evidence="4">JCM 3091</strain>
    </source>
</reference>